<name>G0URH8_TRYCI</name>
<dbReference type="Gene3D" id="2.40.100.10">
    <property type="entry name" value="Cyclophilin-like"/>
    <property type="match status" value="1"/>
</dbReference>
<keyword evidence="2 3" id="KW-0413">Isomerase</keyword>
<evidence type="ECO:0000259" key="4">
    <source>
        <dbReference type="PROSITE" id="PS50072"/>
    </source>
</evidence>
<dbReference type="VEuPathDB" id="TriTrypDB:TcIL3000_8_2090"/>
<dbReference type="PROSITE" id="PS50072">
    <property type="entry name" value="CSA_PPIASE_2"/>
    <property type="match status" value="1"/>
</dbReference>
<dbReference type="EMBL" id="HE575321">
    <property type="protein sequence ID" value="CCC91990.1"/>
    <property type="molecule type" value="Genomic_DNA"/>
</dbReference>
<dbReference type="SUPFAM" id="SSF50891">
    <property type="entry name" value="Cyclophilin-like"/>
    <property type="match status" value="1"/>
</dbReference>
<evidence type="ECO:0000313" key="5">
    <source>
        <dbReference type="EMBL" id="CCC91990.1"/>
    </source>
</evidence>
<dbReference type="Pfam" id="PF00160">
    <property type="entry name" value="Pro_isomerase"/>
    <property type="match status" value="1"/>
</dbReference>
<gene>
    <name evidence="5" type="ORF">TCIL3000_8_2090</name>
</gene>
<dbReference type="InterPro" id="IPR002130">
    <property type="entry name" value="Cyclophilin-type_PPIase_dom"/>
</dbReference>
<dbReference type="EC" id="5.2.1.8" evidence="3"/>
<comment type="similarity">
    <text evidence="3">Belongs to the cyclophilin-type PPIase family.</text>
</comment>
<protein>
    <recommendedName>
        <fullName evidence="3">Peptidyl-prolyl cis-trans isomerase</fullName>
        <shortName evidence="3">PPIase</shortName>
        <ecNumber evidence="3">5.2.1.8</ecNumber>
    </recommendedName>
</protein>
<comment type="function">
    <text evidence="3">PPIases accelerate the folding of proteins. It catalyzes the cis-trans isomerization of proline imidic peptide bonds in oligopeptides.</text>
</comment>
<dbReference type="PANTHER" id="PTHR45625:SF4">
    <property type="entry name" value="PEPTIDYLPROLYL ISOMERASE DOMAIN AND WD REPEAT-CONTAINING PROTEIN 1"/>
    <property type="match status" value="1"/>
</dbReference>
<evidence type="ECO:0000256" key="3">
    <source>
        <dbReference type="RuleBase" id="RU363019"/>
    </source>
</evidence>
<dbReference type="PRINTS" id="PR00153">
    <property type="entry name" value="CSAPPISMRASE"/>
</dbReference>
<organism evidence="5">
    <name type="scientific">Trypanosoma congolense (strain IL3000)</name>
    <dbReference type="NCBI Taxonomy" id="1068625"/>
    <lineage>
        <taxon>Eukaryota</taxon>
        <taxon>Discoba</taxon>
        <taxon>Euglenozoa</taxon>
        <taxon>Kinetoplastea</taxon>
        <taxon>Metakinetoplastina</taxon>
        <taxon>Trypanosomatida</taxon>
        <taxon>Trypanosomatidae</taxon>
        <taxon>Trypanosoma</taxon>
        <taxon>Nannomonas</taxon>
    </lineage>
</organism>
<dbReference type="PANTHER" id="PTHR45625">
    <property type="entry name" value="PEPTIDYL-PROLYL CIS-TRANS ISOMERASE-RELATED"/>
    <property type="match status" value="1"/>
</dbReference>
<proteinExistence type="inferred from homology"/>
<feature type="domain" description="PPIase cyclophilin-type" evidence="4">
    <location>
        <begin position="18"/>
        <end position="154"/>
    </location>
</feature>
<dbReference type="CDD" id="cd00317">
    <property type="entry name" value="cyclophilin"/>
    <property type="match status" value="1"/>
</dbReference>
<dbReference type="GO" id="GO:0003755">
    <property type="term" value="F:peptidyl-prolyl cis-trans isomerase activity"/>
    <property type="evidence" value="ECO:0007669"/>
    <property type="project" value="UniProtKB-UniRule"/>
</dbReference>
<dbReference type="GO" id="GO:0071013">
    <property type="term" value="C:catalytic step 2 spliceosome"/>
    <property type="evidence" value="ECO:0007669"/>
    <property type="project" value="TreeGrafter"/>
</dbReference>
<dbReference type="InterPro" id="IPR044666">
    <property type="entry name" value="Cyclophilin_A-like"/>
</dbReference>
<comment type="catalytic activity">
    <reaction evidence="3">
        <text>[protein]-peptidylproline (omega=180) = [protein]-peptidylproline (omega=0)</text>
        <dbReference type="Rhea" id="RHEA:16237"/>
        <dbReference type="Rhea" id="RHEA-COMP:10747"/>
        <dbReference type="Rhea" id="RHEA-COMP:10748"/>
        <dbReference type="ChEBI" id="CHEBI:83833"/>
        <dbReference type="ChEBI" id="CHEBI:83834"/>
        <dbReference type="EC" id="5.2.1.8"/>
    </reaction>
</comment>
<evidence type="ECO:0000256" key="1">
    <source>
        <dbReference type="ARBA" id="ARBA00023110"/>
    </source>
</evidence>
<keyword evidence="1 3" id="KW-0697">Rotamase</keyword>
<evidence type="ECO:0000256" key="2">
    <source>
        <dbReference type="ARBA" id="ARBA00023235"/>
    </source>
</evidence>
<accession>G0URH8</accession>
<dbReference type="AlphaFoldDB" id="G0URH8"/>
<sequence length="192" mass="21134">MKLIDNGVSVVELYTNEGVVSIELYELEAPCAAKSFLQLAESGQLNGARFERMVPGFLLECRVEGDMAYGELTEAEEGKTLRHTGAGIVSCYGSVVEKGRFFITLAPQPKLDGVCTIFGRVYSGMSIVRKISQSRVMEENFRLYTPVVIQRCTVRVLPREDRPGSFVKGKGTTSPRDGPCCEVKGNLLNDLE</sequence>
<reference evidence="5" key="1">
    <citation type="journal article" date="2012" name="Proc. Natl. Acad. Sci. U.S.A.">
        <title>Antigenic diversity is generated by distinct evolutionary mechanisms in African trypanosome species.</title>
        <authorList>
            <person name="Jackson A.P."/>
            <person name="Berry A."/>
            <person name="Aslett M."/>
            <person name="Allison H.C."/>
            <person name="Burton P."/>
            <person name="Vavrova-Anderson J."/>
            <person name="Brown R."/>
            <person name="Browne H."/>
            <person name="Corton N."/>
            <person name="Hauser H."/>
            <person name="Gamble J."/>
            <person name="Gilderthorp R."/>
            <person name="Marcello L."/>
            <person name="McQuillan J."/>
            <person name="Otto T.D."/>
            <person name="Quail M.A."/>
            <person name="Sanders M.J."/>
            <person name="van Tonder A."/>
            <person name="Ginger M.L."/>
            <person name="Field M.C."/>
            <person name="Barry J.D."/>
            <person name="Hertz-Fowler C."/>
            <person name="Berriman M."/>
        </authorList>
    </citation>
    <scope>NUCLEOTIDE SEQUENCE</scope>
    <source>
        <strain evidence="5">IL3000</strain>
    </source>
</reference>
<dbReference type="InterPro" id="IPR029000">
    <property type="entry name" value="Cyclophilin-like_dom_sf"/>
</dbReference>